<dbReference type="EMBL" id="VSSQ01000017">
    <property type="protein sequence ID" value="MPL62299.1"/>
    <property type="molecule type" value="Genomic_DNA"/>
</dbReference>
<sequence>MRDIRRPYRNSKSSESEKRMSVKQDRFSRLSEREETFGQREAPLPRKKEFADIEYTREGKPMIKASSHFDVKPGGYKRERTGDEFDVLKRSEFFSNNNQREYNEENVREYRKKISKKKSGKKAFFFVFLLLVLGGLAAWTFFFNTAKLFVNPKYADIELSGSFLIFKDDIVMDYASSTLGKTVLKSEPKEVNQKASGELTIYNNYSSSSQILITNTRFQTSDGKIFRIGESVTVPGKNGNTPGTIKVKVSADTVGADYNISPTTFTIPGFKGTARYEGFYAKSTEPMSGGVSGIVQIVSQDDIDNAKADLSSSIETNIIDQASKINKKDYITLAKAPLITYSDNHNDLMLSDKNSYELTGAGTILSIKEDILAKMLTKHALGDAYNELEGVRINNPENLTFSLDKNTDLNSNIIKVDVSGATRIVWTYDEDNIRASLVNQKLSDLNSILANYSSSILSSTLSVAPGWVKKFPSSIERIRLIEEIR</sequence>
<organism evidence="3">
    <name type="scientific">bioreactor metagenome</name>
    <dbReference type="NCBI Taxonomy" id="1076179"/>
    <lineage>
        <taxon>unclassified sequences</taxon>
        <taxon>metagenomes</taxon>
        <taxon>ecological metagenomes</taxon>
    </lineage>
</organism>
<gene>
    <name evidence="3" type="ORF">SDC9_07912</name>
</gene>
<evidence type="ECO:0000256" key="1">
    <source>
        <dbReference type="SAM" id="MobiDB-lite"/>
    </source>
</evidence>
<evidence type="ECO:0000313" key="3">
    <source>
        <dbReference type="EMBL" id="MPL62299.1"/>
    </source>
</evidence>
<protein>
    <recommendedName>
        <fullName evidence="4">Baseplate protein J-like domain-containing protein</fullName>
    </recommendedName>
</protein>
<keyword evidence="2" id="KW-0812">Transmembrane</keyword>
<evidence type="ECO:0000256" key="2">
    <source>
        <dbReference type="SAM" id="Phobius"/>
    </source>
</evidence>
<name>A0A644T695_9ZZZZ</name>
<reference evidence="3" key="1">
    <citation type="submission" date="2019-08" db="EMBL/GenBank/DDBJ databases">
        <authorList>
            <person name="Kucharzyk K."/>
            <person name="Murdoch R.W."/>
            <person name="Higgins S."/>
            <person name="Loffler F."/>
        </authorList>
    </citation>
    <scope>NUCLEOTIDE SEQUENCE</scope>
</reference>
<dbReference type="AlphaFoldDB" id="A0A644T695"/>
<feature type="region of interest" description="Disordered" evidence="1">
    <location>
        <begin position="1"/>
        <end position="42"/>
    </location>
</feature>
<comment type="caution">
    <text evidence="3">The sequence shown here is derived from an EMBL/GenBank/DDBJ whole genome shotgun (WGS) entry which is preliminary data.</text>
</comment>
<keyword evidence="2" id="KW-0472">Membrane</keyword>
<accession>A0A644T695</accession>
<evidence type="ECO:0008006" key="4">
    <source>
        <dbReference type="Google" id="ProtNLM"/>
    </source>
</evidence>
<keyword evidence="2" id="KW-1133">Transmembrane helix</keyword>
<proteinExistence type="predicted"/>
<feature type="transmembrane region" description="Helical" evidence="2">
    <location>
        <begin position="123"/>
        <end position="143"/>
    </location>
</feature>